<reference evidence="6 7" key="1">
    <citation type="journal article" date="2010" name="BMC Genomics">
        <title>Metabolic flexibility revealed in the genome of the cyst-forming alpha-1 proteobacterium Rhodospirillum centenum.</title>
        <authorList>
            <person name="Lu Y.K."/>
            <person name="Marden J."/>
            <person name="Han M."/>
            <person name="Swingley W.D."/>
            <person name="Mastrian S.D."/>
            <person name="Chowdhury S.R."/>
            <person name="Hao J."/>
            <person name="Helmy T."/>
            <person name="Kim S."/>
            <person name="Kurdoglu A.A."/>
            <person name="Matthies H.J."/>
            <person name="Rollo D."/>
            <person name="Stothard P."/>
            <person name="Blankenship R.E."/>
            <person name="Bauer C.E."/>
            <person name="Touchman J.W."/>
        </authorList>
    </citation>
    <scope>NUCLEOTIDE SEQUENCE [LARGE SCALE GENOMIC DNA]</scope>
    <source>
        <strain evidence="7">ATCC 51521 / SW</strain>
    </source>
</reference>
<dbReference type="InterPro" id="IPR000551">
    <property type="entry name" value="MerR-type_HTH_dom"/>
</dbReference>
<organism evidence="6 7">
    <name type="scientific">Rhodospirillum centenum (strain ATCC 51521 / SW)</name>
    <dbReference type="NCBI Taxonomy" id="414684"/>
    <lineage>
        <taxon>Bacteria</taxon>
        <taxon>Pseudomonadati</taxon>
        <taxon>Pseudomonadota</taxon>
        <taxon>Alphaproteobacteria</taxon>
        <taxon>Rhodospirillales</taxon>
        <taxon>Rhodospirillaceae</taxon>
        <taxon>Rhodospirillum</taxon>
    </lineage>
</organism>
<dbReference type="eggNOG" id="COG0789">
    <property type="taxonomic scope" value="Bacteria"/>
</dbReference>
<dbReference type="InterPro" id="IPR047057">
    <property type="entry name" value="MerR_fam"/>
</dbReference>
<dbReference type="AlphaFoldDB" id="B6ISK2"/>
<dbReference type="STRING" id="414684.RC1_1014"/>
<dbReference type="Gene3D" id="1.10.1660.10">
    <property type="match status" value="1"/>
</dbReference>
<dbReference type="CDD" id="cd00592">
    <property type="entry name" value="HTH_MerR-like"/>
    <property type="match status" value="1"/>
</dbReference>
<evidence type="ECO:0000256" key="3">
    <source>
        <dbReference type="ARBA" id="ARBA00023125"/>
    </source>
</evidence>
<accession>B6ISK2</accession>
<dbReference type="SMART" id="SM00422">
    <property type="entry name" value="HTH_MERR"/>
    <property type="match status" value="1"/>
</dbReference>
<evidence type="ECO:0000313" key="7">
    <source>
        <dbReference type="Proteomes" id="UP000001591"/>
    </source>
</evidence>
<dbReference type="GO" id="GO:0003677">
    <property type="term" value="F:DNA binding"/>
    <property type="evidence" value="ECO:0007669"/>
    <property type="project" value="UniProtKB-KW"/>
</dbReference>
<keyword evidence="3" id="KW-0238">DNA-binding</keyword>
<gene>
    <name evidence="6" type="ordered locus">RC1_1014</name>
</gene>
<keyword evidence="7" id="KW-1185">Reference proteome</keyword>
<dbReference type="OrthoDB" id="9803659at2"/>
<evidence type="ECO:0000256" key="2">
    <source>
        <dbReference type="ARBA" id="ARBA00023015"/>
    </source>
</evidence>
<dbReference type="HOGENOM" id="CLU_060077_0_1_5"/>
<evidence type="ECO:0000313" key="6">
    <source>
        <dbReference type="EMBL" id="ACI98438.1"/>
    </source>
</evidence>
<sequence length="259" mass="28349">MTLDPQYRTAAETAALLGVTAKALRVYERHGLVTPVRTGAGYRTYGPDQMRRLHQVLALRSLGLPLARIGRCLAGLGDDLGPILEAQEKDLRQRLGALESALALVARARERLAAGRPLSMDDLVTLTREIVMTTATPDWREGLALLFARHFTAEERETLAGAAPAASVGTTDAAEREALLMEARSMLGRDPATAEAMDLARRWRDRAARFVGGDKDKLDRMRAVLDEALADPALSRTLPWREEVAFIRAATERLEAAGR</sequence>
<dbReference type="InterPro" id="IPR009061">
    <property type="entry name" value="DNA-bd_dom_put_sf"/>
</dbReference>
<dbReference type="EMBL" id="CP000613">
    <property type="protein sequence ID" value="ACI98438.1"/>
    <property type="molecule type" value="Genomic_DNA"/>
</dbReference>
<keyword evidence="1" id="KW-0678">Repressor</keyword>
<protein>
    <submittedName>
        <fullName evidence="6">Transcriptional regulator, MerR family protein</fullName>
    </submittedName>
</protein>
<dbReference type="SUPFAM" id="SSF46955">
    <property type="entry name" value="Putative DNA-binding domain"/>
    <property type="match status" value="1"/>
</dbReference>
<feature type="domain" description="HTH merR-type" evidence="5">
    <location>
        <begin position="14"/>
        <end position="75"/>
    </location>
</feature>
<dbReference type="PANTHER" id="PTHR30204:SF69">
    <property type="entry name" value="MERR-FAMILY TRANSCRIPTIONAL REGULATOR"/>
    <property type="match status" value="1"/>
</dbReference>
<evidence type="ECO:0000256" key="1">
    <source>
        <dbReference type="ARBA" id="ARBA00022491"/>
    </source>
</evidence>
<keyword evidence="2" id="KW-0805">Transcription regulation</keyword>
<dbReference type="PANTHER" id="PTHR30204">
    <property type="entry name" value="REDOX-CYCLING DRUG-SENSING TRANSCRIPTIONAL ACTIVATOR SOXR"/>
    <property type="match status" value="1"/>
</dbReference>
<dbReference type="GO" id="GO:0003700">
    <property type="term" value="F:DNA-binding transcription factor activity"/>
    <property type="evidence" value="ECO:0007669"/>
    <property type="project" value="InterPro"/>
</dbReference>
<dbReference type="Pfam" id="PF13411">
    <property type="entry name" value="MerR_1"/>
    <property type="match status" value="1"/>
</dbReference>
<dbReference type="PROSITE" id="PS50937">
    <property type="entry name" value="HTH_MERR_2"/>
    <property type="match status" value="1"/>
</dbReference>
<evidence type="ECO:0000259" key="5">
    <source>
        <dbReference type="PROSITE" id="PS50937"/>
    </source>
</evidence>
<evidence type="ECO:0000256" key="4">
    <source>
        <dbReference type="ARBA" id="ARBA00023163"/>
    </source>
</evidence>
<dbReference type="Proteomes" id="UP000001591">
    <property type="component" value="Chromosome"/>
</dbReference>
<keyword evidence="4" id="KW-0804">Transcription</keyword>
<name>B6ISK2_RHOCS</name>
<proteinExistence type="predicted"/>
<dbReference type="KEGG" id="rce:RC1_1014"/>
<dbReference type="RefSeq" id="WP_012566227.1">
    <property type="nucleotide sequence ID" value="NC_011420.2"/>
</dbReference>